<dbReference type="PANTHER" id="PTHR43626">
    <property type="entry name" value="ACYL-COA N-ACYLTRANSFERASE"/>
    <property type="match status" value="1"/>
</dbReference>
<dbReference type="InterPro" id="IPR000182">
    <property type="entry name" value="GNAT_dom"/>
</dbReference>
<dbReference type="NCBIfam" id="NF005840">
    <property type="entry name" value="PRK07757.1"/>
    <property type="match status" value="1"/>
</dbReference>
<dbReference type="AlphaFoldDB" id="A0A4R1RZX3"/>
<gene>
    <name evidence="4" type="ORF">EDC14_1006128</name>
</gene>
<keyword evidence="1 4" id="KW-0808">Transferase</keyword>
<accession>A0A4R1RZX3</accession>
<evidence type="ECO:0000256" key="2">
    <source>
        <dbReference type="ARBA" id="ARBA00023315"/>
    </source>
</evidence>
<name>A0A4R1RZX3_HYDET</name>
<dbReference type="Gene3D" id="3.40.630.30">
    <property type="match status" value="1"/>
</dbReference>
<dbReference type="InterPro" id="IPR045039">
    <property type="entry name" value="NSI-like"/>
</dbReference>
<dbReference type="InterPro" id="IPR016181">
    <property type="entry name" value="Acyl_CoA_acyltransferase"/>
</dbReference>
<evidence type="ECO:0000313" key="4">
    <source>
        <dbReference type="EMBL" id="TCL72415.1"/>
    </source>
</evidence>
<dbReference type="OrthoDB" id="9793138at2"/>
<dbReference type="GO" id="GO:0008080">
    <property type="term" value="F:N-acetyltransferase activity"/>
    <property type="evidence" value="ECO:0007669"/>
    <property type="project" value="InterPro"/>
</dbReference>
<dbReference type="Pfam" id="PF00583">
    <property type="entry name" value="Acetyltransf_1"/>
    <property type="match status" value="1"/>
</dbReference>
<dbReference type="GO" id="GO:0005737">
    <property type="term" value="C:cytoplasm"/>
    <property type="evidence" value="ECO:0007669"/>
    <property type="project" value="TreeGrafter"/>
</dbReference>
<comment type="caution">
    <text evidence="4">The sequence shown here is derived from an EMBL/GenBank/DDBJ whole genome shotgun (WGS) entry which is preliminary data.</text>
</comment>
<dbReference type="CDD" id="cd04301">
    <property type="entry name" value="NAT_SF"/>
    <property type="match status" value="1"/>
</dbReference>
<reference evidence="4 5" key="1">
    <citation type="submission" date="2019-03" db="EMBL/GenBank/DDBJ databases">
        <title>Genomic Encyclopedia of Type Strains, Phase IV (KMG-IV): sequencing the most valuable type-strain genomes for metagenomic binning, comparative biology and taxonomic classification.</title>
        <authorList>
            <person name="Goeker M."/>
        </authorList>
    </citation>
    <scope>NUCLEOTIDE SEQUENCE [LARGE SCALE GENOMIC DNA]</scope>
    <source>
        <strain evidence="4 5">LX-B</strain>
    </source>
</reference>
<keyword evidence="2" id="KW-0012">Acyltransferase</keyword>
<organism evidence="4 5">
    <name type="scientific">Hydrogenispora ethanolica</name>
    <dbReference type="NCBI Taxonomy" id="1082276"/>
    <lineage>
        <taxon>Bacteria</taxon>
        <taxon>Bacillati</taxon>
        <taxon>Bacillota</taxon>
        <taxon>Hydrogenispora</taxon>
    </lineage>
</organism>
<dbReference type="SUPFAM" id="SSF55729">
    <property type="entry name" value="Acyl-CoA N-acyltransferases (Nat)"/>
    <property type="match status" value="1"/>
</dbReference>
<keyword evidence="5" id="KW-1185">Reference proteome</keyword>
<evidence type="ECO:0000256" key="1">
    <source>
        <dbReference type="ARBA" id="ARBA00022679"/>
    </source>
</evidence>
<proteinExistence type="predicted"/>
<dbReference type="RefSeq" id="WP_132013623.1">
    <property type="nucleotide sequence ID" value="NZ_SLUN01000006.1"/>
</dbReference>
<protein>
    <submittedName>
        <fullName evidence="4">Amino-acid N-acetyltransferase</fullName>
    </submittedName>
</protein>
<sequence length="156" mass="17865">MIEFRKAKMTDVEAIHGLITEFAEKGLMLPRSRNTLYETLREFTIIVDDGRLIGTGALHIIWDDLAEVRALALREEYQGQGLGKRLIAILEREAAELGIHRVFALTYQVEFFKKCGFTEEDKNAMPHKIWKECIECPKFPNCDEVAMIKRVGPSPI</sequence>
<evidence type="ECO:0000313" key="5">
    <source>
        <dbReference type="Proteomes" id="UP000295008"/>
    </source>
</evidence>
<evidence type="ECO:0000259" key="3">
    <source>
        <dbReference type="PROSITE" id="PS51186"/>
    </source>
</evidence>
<feature type="domain" description="N-acetyltransferase" evidence="3">
    <location>
        <begin position="2"/>
        <end position="152"/>
    </location>
</feature>
<dbReference type="PROSITE" id="PS51186">
    <property type="entry name" value="GNAT"/>
    <property type="match status" value="1"/>
</dbReference>
<dbReference type="EMBL" id="SLUN01000006">
    <property type="protein sequence ID" value="TCL72415.1"/>
    <property type="molecule type" value="Genomic_DNA"/>
</dbReference>
<dbReference type="PANTHER" id="PTHR43626:SF4">
    <property type="entry name" value="GCN5-RELATED N-ACETYLTRANSFERASE 2, CHLOROPLASTIC"/>
    <property type="match status" value="1"/>
</dbReference>
<dbReference type="Proteomes" id="UP000295008">
    <property type="component" value="Unassembled WGS sequence"/>
</dbReference>